<dbReference type="AlphaFoldDB" id="A0A1D7QIY6"/>
<gene>
    <name evidence="4" type="ORF">BFS30_16420</name>
</gene>
<dbReference type="EMBL" id="CP017141">
    <property type="protein sequence ID" value="AOM78623.1"/>
    <property type="molecule type" value="Genomic_DNA"/>
</dbReference>
<keyword evidence="5" id="KW-1185">Reference proteome</keyword>
<evidence type="ECO:0000259" key="3">
    <source>
        <dbReference type="Pfam" id="PF13649"/>
    </source>
</evidence>
<dbReference type="CDD" id="cd02440">
    <property type="entry name" value="AdoMet_MTases"/>
    <property type="match status" value="1"/>
</dbReference>
<dbReference type="Proteomes" id="UP000094313">
    <property type="component" value="Chromosome"/>
</dbReference>
<name>A0A1D7QIY6_9SPHI</name>
<accession>A0A1D7QIY6</accession>
<dbReference type="GO" id="GO:0032259">
    <property type="term" value="P:methylation"/>
    <property type="evidence" value="ECO:0007669"/>
    <property type="project" value="UniProtKB-KW"/>
</dbReference>
<dbReference type="InterPro" id="IPR041698">
    <property type="entry name" value="Methyltransf_25"/>
</dbReference>
<dbReference type="InterPro" id="IPR029063">
    <property type="entry name" value="SAM-dependent_MTases_sf"/>
</dbReference>
<evidence type="ECO:0000313" key="5">
    <source>
        <dbReference type="Proteomes" id="UP000094313"/>
    </source>
</evidence>
<protein>
    <recommendedName>
        <fullName evidence="3">Methyltransferase domain-containing protein</fullName>
    </recommendedName>
</protein>
<dbReference type="GO" id="GO:0008168">
    <property type="term" value="F:methyltransferase activity"/>
    <property type="evidence" value="ECO:0007669"/>
    <property type="project" value="UniProtKB-KW"/>
</dbReference>
<dbReference type="PANTHER" id="PTHR43861">
    <property type="entry name" value="TRANS-ACONITATE 2-METHYLTRANSFERASE-RELATED"/>
    <property type="match status" value="1"/>
</dbReference>
<organism evidence="4 5">
    <name type="scientific">Pedobacter steynii</name>
    <dbReference type="NCBI Taxonomy" id="430522"/>
    <lineage>
        <taxon>Bacteria</taxon>
        <taxon>Pseudomonadati</taxon>
        <taxon>Bacteroidota</taxon>
        <taxon>Sphingobacteriia</taxon>
        <taxon>Sphingobacteriales</taxon>
        <taxon>Sphingobacteriaceae</taxon>
        <taxon>Pedobacter</taxon>
    </lineage>
</organism>
<dbReference type="Pfam" id="PF13649">
    <property type="entry name" value="Methyltransf_25"/>
    <property type="match status" value="1"/>
</dbReference>
<evidence type="ECO:0000313" key="4">
    <source>
        <dbReference type="EMBL" id="AOM78623.1"/>
    </source>
</evidence>
<sequence length="246" mass="28372">MTFTRLEKEKKPYLLFFKISREREEYDTLQTTNKMNSQEKVLSCYNKVADDYAADRWDELSKKHLDQLLLKEFAAVNKDKGLCADFGCGPGQTTRFLYENGLKDIVGIDLSPAMVNAARRLSPEIKFETGDLLNIGYPSEYLGSALAFYSIVHFNTEQVRKCFGEINRVLKTGADFLFSFHAGDEIVHFDKAHDKEIDIDLYFFKTEDIIVLLNETGFNITDAIERPPREGMAYPTRRAYIWAEKK</sequence>
<dbReference type="PANTHER" id="PTHR43861:SF1">
    <property type="entry name" value="TRANS-ACONITATE 2-METHYLTRANSFERASE"/>
    <property type="match status" value="1"/>
</dbReference>
<evidence type="ECO:0000256" key="1">
    <source>
        <dbReference type="ARBA" id="ARBA00022603"/>
    </source>
</evidence>
<proteinExistence type="predicted"/>
<dbReference type="SUPFAM" id="SSF53335">
    <property type="entry name" value="S-adenosyl-L-methionine-dependent methyltransferases"/>
    <property type="match status" value="1"/>
</dbReference>
<reference evidence="4 5" key="1">
    <citation type="submission" date="2016-08" db="EMBL/GenBank/DDBJ databases">
        <authorList>
            <person name="Seilhamer J.J."/>
        </authorList>
    </citation>
    <scope>NUCLEOTIDE SEQUENCE [LARGE SCALE GENOMIC DNA]</scope>
    <source>
        <strain evidence="4 5">DX4</strain>
    </source>
</reference>
<dbReference type="Gene3D" id="3.40.50.150">
    <property type="entry name" value="Vaccinia Virus protein VP39"/>
    <property type="match status" value="1"/>
</dbReference>
<dbReference type="KEGG" id="psty:BFS30_16420"/>
<keyword evidence="2" id="KW-0808">Transferase</keyword>
<evidence type="ECO:0000256" key="2">
    <source>
        <dbReference type="ARBA" id="ARBA00022679"/>
    </source>
</evidence>
<keyword evidence="1" id="KW-0489">Methyltransferase</keyword>
<feature type="domain" description="Methyltransferase" evidence="3">
    <location>
        <begin position="85"/>
        <end position="173"/>
    </location>
</feature>